<gene>
    <name evidence="1" type="ORF">SPELUC_LOCUS9061</name>
</gene>
<sequence length="104" mass="11643">TKLAYPVLSTTSLSISEPFALSAKSTSWFCKYNLSFARKSSISLPQLKNDCSIPAILIYYILGGLFCSAKYSDTLHESYFFTSYIIYITYLDYILANSISSTSL</sequence>
<dbReference type="Proteomes" id="UP000789366">
    <property type="component" value="Unassembled WGS sequence"/>
</dbReference>
<protein>
    <submittedName>
        <fullName evidence="1">101_t:CDS:1</fullName>
    </submittedName>
</protein>
<comment type="caution">
    <text evidence="1">The sequence shown here is derived from an EMBL/GenBank/DDBJ whole genome shotgun (WGS) entry which is preliminary data.</text>
</comment>
<evidence type="ECO:0000313" key="2">
    <source>
        <dbReference type="Proteomes" id="UP000789366"/>
    </source>
</evidence>
<feature type="non-terminal residue" evidence="1">
    <location>
        <position position="1"/>
    </location>
</feature>
<organism evidence="1 2">
    <name type="scientific">Cetraspora pellucida</name>
    <dbReference type="NCBI Taxonomy" id="1433469"/>
    <lineage>
        <taxon>Eukaryota</taxon>
        <taxon>Fungi</taxon>
        <taxon>Fungi incertae sedis</taxon>
        <taxon>Mucoromycota</taxon>
        <taxon>Glomeromycotina</taxon>
        <taxon>Glomeromycetes</taxon>
        <taxon>Diversisporales</taxon>
        <taxon>Gigasporaceae</taxon>
        <taxon>Cetraspora</taxon>
    </lineage>
</organism>
<keyword evidence="2" id="KW-1185">Reference proteome</keyword>
<reference evidence="1" key="1">
    <citation type="submission" date="2021-06" db="EMBL/GenBank/DDBJ databases">
        <authorList>
            <person name="Kallberg Y."/>
            <person name="Tangrot J."/>
            <person name="Rosling A."/>
        </authorList>
    </citation>
    <scope>NUCLEOTIDE SEQUENCE</scope>
    <source>
        <strain evidence="1">28 12/20/2015</strain>
    </source>
</reference>
<proteinExistence type="predicted"/>
<evidence type="ECO:0000313" key="1">
    <source>
        <dbReference type="EMBL" id="CAG8655064.1"/>
    </source>
</evidence>
<accession>A0ACA9NK46</accession>
<name>A0ACA9NK46_9GLOM</name>
<dbReference type="EMBL" id="CAJVPW010014589">
    <property type="protein sequence ID" value="CAG8655064.1"/>
    <property type="molecule type" value="Genomic_DNA"/>
</dbReference>